<evidence type="ECO:0000256" key="4">
    <source>
        <dbReference type="ARBA" id="ARBA00022574"/>
    </source>
</evidence>
<evidence type="ECO:0000256" key="8">
    <source>
        <dbReference type="PIRNR" id="PIRNR017222"/>
    </source>
</evidence>
<dbReference type="Gene3D" id="2.130.10.10">
    <property type="entry name" value="YVTN repeat-like/Quinoprotein amine dehydrogenase"/>
    <property type="match status" value="1"/>
</dbReference>
<dbReference type="GO" id="GO:0043022">
    <property type="term" value="F:ribosome binding"/>
    <property type="evidence" value="ECO:0007669"/>
    <property type="project" value="UniProtKB-UniRule"/>
</dbReference>
<dbReference type="Proteomes" id="UP000501346">
    <property type="component" value="Chromosome SeVII-ScVII"/>
</dbReference>
<name>A0A6C1E780_SACPS</name>
<dbReference type="GO" id="GO:0022627">
    <property type="term" value="C:cytosolic small ribosomal subunit"/>
    <property type="evidence" value="ECO:0007669"/>
    <property type="project" value="TreeGrafter"/>
</dbReference>
<sequence>MSSQFFLKTSQDIELFQSYPTFEQSNTNSKDFPVISSVLSPCGRFLALSTKENVKVFTGPCLDTVLLTMKLTDVYDLHFSPAGNYLSTWERTSVQDPNHKNVKVWYLNKPFKSDSTPEDIHPAYEYQAKSQSGWFLQFSKLDNYALKLFKHDLKIVKLGSTNADSFDFQSPYAVLSDSNETSQHFTTYLVSPAEHPTICTFTPEKGGKPAQLIIWALSEGKITKKIASKTFFKADSCQLKWNPLGNAILCLAITDFDSSNKSYYGENTLYLLSFQGVNGTLGGNSVRVSLTTGPVHDFTWSPTSRQFGVIAGYMPATISFFDLRGNVVHSLPKQAKNTMLFSPSGHYILIAGFGNLQGSVEILDRLDKFKCVSKFDATNTSVCKWSPGGEFIMTATTSPRLRVDNGVKIWHVSGSLVFVKEFKELLKVDWRLPCNYKTLESRDEALIEDHVISNWEALPESSTSLLDPKISNRSDLQIHSSVQEYISQHPSREASANGNGSKTKPAGAYKPPHARRTGGVRTVPGVPPGATKQTIPGLVPGIPANKDANTKNRRRRANKKTGDLSPDSTPAPSVLVATDAPTSNKETSPEEKKMRSLLKKLRAIETLKERQAVGDKLEDTQILKIQTEEKVLKDLEKLGWKDE</sequence>
<proteinExistence type="inferred from homology"/>
<evidence type="ECO:0000256" key="5">
    <source>
        <dbReference type="ARBA" id="ARBA00022737"/>
    </source>
</evidence>
<protein>
    <recommendedName>
        <fullName evidence="2 8">Eukaryotic translation initiation factor 2A</fullName>
        <shortName evidence="8">eIF-2A</shortName>
    </recommendedName>
</protein>
<dbReference type="GO" id="GO:0000049">
    <property type="term" value="F:tRNA binding"/>
    <property type="evidence" value="ECO:0007669"/>
    <property type="project" value="UniProtKB-UniRule"/>
</dbReference>
<evidence type="ECO:0000256" key="7">
    <source>
        <dbReference type="ARBA" id="ARBA00022917"/>
    </source>
</evidence>
<dbReference type="OrthoDB" id="2194683at2759"/>
<feature type="compositionally biased region" description="Polar residues" evidence="9">
    <location>
        <begin position="486"/>
        <end position="502"/>
    </location>
</feature>
<dbReference type="InterPro" id="IPR036322">
    <property type="entry name" value="WD40_repeat_dom_sf"/>
</dbReference>
<evidence type="ECO:0000256" key="9">
    <source>
        <dbReference type="SAM" id="MobiDB-lite"/>
    </source>
</evidence>
<gene>
    <name evidence="11" type="ORF">GRS66_007675</name>
</gene>
<feature type="compositionally biased region" description="Low complexity" evidence="9">
    <location>
        <begin position="519"/>
        <end position="531"/>
    </location>
</feature>
<reference evidence="11 12" key="1">
    <citation type="journal article" date="2019" name="BMC Genomics">
        <title>Chromosome level assembly and comparative genome analysis confirm lager-brewing yeasts originated from a single hybridization.</title>
        <authorList>
            <person name="Salazar A.N."/>
            <person name="Gorter de Vries A.R."/>
            <person name="van den Broek M."/>
            <person name="Brouwers N."/>
            <person name="de la Torre Cortes P."/>
            <person name="Kuijpers N.G.A."/>
            <person name="Daran J.G."/>
            <person name="Abeel T."/>
        </authorList>
    </citation>
    <scope>NUCLEOTIDE SEQUENCE [LARGE SCALE GENOMIC DNA]</scope>
    <source>
        <strain evidence="11 12">CBS 1483</strain>
    </source>
</reference>
<evidence type="ECO:0000313" key="12">
    <source>
        <dbReference type="Proteomes" id="UP000501346"/>
    </source>
</evidence>
<dbReference type="FunFam" id="2.130.10.10:FF:000596">
    <property type="entry name" value="Eukaryotic translation initiation factor 2A"/>
    <property type="match status" value="1"/>
</dbReference>
<comment type="similarity">
    <text evidence="1 8">Belongs to the WD repeat EIF2A family.</text>
</comment>
<keyword evidence="6 8" id="KW-0810">Translation regulation</keyword>
<dbReference type="SUPFAM" id="SSF50978">
    <property type="entry name" value="WD40 repeat-like"/>
    <property type="match status" value="1"/>
</dbReference>
<evidence type="ECO:0000256" key="1">
    <source>
        <dbReference type="ARBA" id="ARBA00009573"/>
    </source>
</evidence>
<dbReference type="InterPro" id="IPR015943">
    <property type="entry name" value="WD40/YVTN_repeat-like_dom_sf"/>
</dbReference>
<organism evidence="11 12">
    <name type="scientific">Saccharomyces pastorianus</name>
    <name type="common">Lager yeast</name>
    <name type="synonym">Saccharomyces cerevisiae x Saccharomyces eubayanus</name>
    <dbReference type="NCBI Taxonomy" id="27292"/>
    <lineage>
        <taxon>Eukaryota</taxon>
        <taxon>Fungi</taxon>
        <taxon>Dikarya</taxon>
        <taxon>Ascomycota</taxon>
        <taxon>Saccharomycotina</taxon>
        <taxon>Saccharomycetes</taxon>
        <taxon>Saccharomycetales</taxon>
        <taxon>Saccharomycetaceae</taxon>
        <taxon>Saccharomyces</taxon>
    </lineage>
</organism>
<feature type="region of interest" description="Disordered" evidence="9">
    <location>
        <begin position="486"/>
        <end position="594"/>
    </location>
</feature>
<evidence type="ECO:0000313" key="11">
    <source>
        <dbReference type="EMBL" id="QID85122.1"/>
    </source>
</evidence>
<evidence type="ECO:0000256" key="3">
    <source>
        <dbReference type="ARBA" id="ARBA00022540"/>
    </source>
</evidence>
<keyword evidence="3 8" id="KW-0396">Initiation factor</keyword>
<dbReference type="GO" id="GO:0006417">
    <property type="term" value="P:regulation of translation"/>
    <property type="evidence" value="ECO:0007669"/>
    <property type="project" value="UniProtKB-KW"/>
</dbReference>
<comment type="function">
    <text evidence="8">Functions in the early steps of protein synthesis of a small number of specific mRNAs. Acts by directing the binding of methionyl-tRNAi to 40S ribosomal subunits. In contrast to the eIF-2 complex, it binds methionyl-tRNAi to 40S subunits in a codon-dependent manner, whereas the eIF-2 complex binds methionyl-tRNAi to 40S subunits in a GTP-dependent manner.</text>
</comment>
<keyword evidence="4" id="KW-0853">WD repeat</keyword>
<dbReference type="Pfam" id="PF08662">
    <property type="entry name" value="eIF2A"/>
    <property type="match status" value="1"/>
</dbReference>
<evidence type="ECO:0000256" key="6">
    <source>
        <dbReference type="ARBA" id="ARBA00022845"/>
    </source>
</evidence>
<dbReference type="InterPro" id="IPR013979">
    <property type="entry name" value="TIF_beta_prop-like"/>
</dbReference>
<dbReference type="InterPro" id="IPR011387">
    <property type="entry name" value="TIF2A"/>
</dbReference>
<feature type="domain" description="Translation initiation factor beta propellor-like" evidence="10">
    <location>
        <begin position="229"/>
        <end position="428"/>
    </location>
</feature>
<dbReference type="EMBL" id="CP049004">
    <property type="protein sequence ID" value="QID85122.1"/>
    <property type="molecule type" value="Genomic_DNA"/>
</dbReference>
<dbReference type="GO" id="GO:0003729">
    <property type="term" value="F:mRNA binding"/>
    <property type="evidence" value="ECO:0007669"/>
    <property type="project" value="TreeGrafter"/>
</dbReference>
<dbReference type="PANTHER" id="PTHR13227">
    <property type="entry name" value="EUKARYOTIC TRANSLATION INITIATION FACTOR 2A"/>
    <property type="match status" value="1"/>
</dbReference>
<keyword evidence="12" id="KW-1185">Reference proteome</keyword>
<dbReference type="PIRSF" id="PIRSF017222">
    <property type="entry name" value="eIF2A"/>
    <property type="match status" value="1"/>
</dbReference>
<dbReference type="AlphaFoldDB" id="A0A6C1E780"/>
<accession>A0A6C1E780</accession>
<keyword evidence="7 8" id="KW-0648">Protein biosynthesis</keyword>
<keyword evidence="5" id="KW-0677">Repeat</keyword>
<dbReference type="PANTHER" id="PTHR13227:SF0">
    <property type="entry name" value="EUKARYOTIC TRANSLATION INITIATION FACTOR 2A"/>
    <property type="match status" value="1"/>
</dbReference>
<dbReference type="GO" id="GO:0003743">
    <property type="term" value="F:translation initiation factor activity"/>
    <property type="evidence" value="ECO:0007669"/>
    <property type="project" value="UniProtKB-UniRule"/>
</dbReference>
<evidence type="ECO:0000256" key="2">
    <source>
        <dbReference type="ARBA" id="ARBA00013819"/>
    </source>
</evidence>
<evidence type="ECO:0000259" key="10">
    <source>
        <dbReference type="Pfam" id="PF08662"/>
    </source>
</evidence>